<protein>
    <recommendedName>
        <fullName evidence="1">peptidylprolyl isomerase</fullName>
        <ecNumber evidence="1">5.2.1.8</ecNumber>
    </recommendedName>
</protein>
<dbReference type="GO" id="GO:0003755">
    <property type="term" value="F:peptidyl-prolyl cis-trans isomerase activity"/>
    <property type="evidence" value="ECO:0007669"/>
    <property type="project" value="UniProtKB-KW"/>
</dbReference>
<feature type="chain" id="PRO_5031144956" description="peptidylprolyl isomerase" evidence="4">
    <location>
        <begin position="30"/>
        <end position="311"/>
    </location>
</feature>
<dbReference type="InterPro" id="IPR044665">
    <property type="entry name" value="E_coli_cyclophilin_A-like"/>
</dbReference>
<dbReference type="InterPro" id="IPR002130">
    <property type="entry name" value="Cyclophilin-type_PPIase_dom"/>
</dbReference>
<feature type="signal peptide" evidence="4">
    <location>
        <begin position="1"/>
        <end position="29"/>
    </location>
</feature>
<sequence>MQKALSVLTKRPGAAALAFVLLAGGTAGAADKELPPKATLADVIKASKAADWRPLDPENTLYMELPAGRVVIELAPAFAPKHAANIRAMAREHYFDGLAILRSQDNWVVQWGDPDEKNPKPLKTAQAKLAGEFTVPLSNDKHFTRLPDRDGYAPQVGHSNGFPVGRDLKNKQTWLAHCYGMVGVARGNESDSGNGGALYAVIGNAPRHLDRNITVVGRIVSGMSLLSVLPRGAGPMGFYDKPEQMVPIKAVRLAADVPEAERSRLEVMRTETATYAAAVEAQRNRGGPWTKVAAGHIDLCNAPLPVREQTP</sequence>
<dbReference type="SUPFAM" id="SSF50891">
    <property type="entry name" value="Cyclophilin-like"/>
    <property type="match status" value="1"/>
</dbReference>
<dbReference type="EC" id="5.2.1.8" evidence="1"/>
<evidence type="ECO:0000256" key="2">
    <source>
        <dbReference type="ARBA" id="ARBA00023110"/>
    </source>
</evidence>
<name>A0A7W5FV75_9BURK</name>
<dbReference type="EMBL" id="JACHXD010000010">
    <property type="protein sequence ID" value="MBB3120471.1"/>
    <property type="molecule type" value="Genomic_DNA"/>
</dbReference>
<dbReference type="Gene3D" id="2.40.100.10">
    <property type="entry name" value="Cyclophilin-like"/>
    <property type="match status" value="1"/>
</dbReference>
<keyword evidence="7" id="KW-1185">Reference proteome</keyword>
<evidence type="ECO:0000256" key="4">
    <source>
        <dbReference type="SAM" id="SignalP"/>
    </source>
</evidence>
<keyword evidence="4" id="KW-0732">Signal</keyword>
<keyword evidence="2" id="KW-0697">Rotamase</keyword>
<dbReference type="AlphaFoldDB" id="A0A7W5FV75"/>
<evidence type="ECO:0000256" key="3">
    <source>
        <dbReference type="ARBA" id="ARBA00023235"/>
    </source>
</evidence>
<evidence type="ECO:0000313" key="7">
    <source>
        <dbReference type="Proteomes" id="UP000541535"/>
    </source>
</evidence>
<dbReference type="RefSeq" id="WP_183442251.1">
    <property type="nucleotide sequence ID" value="NZ_JACHXD010000010.1"/>
</dbReference>
<evidence type="ECO:0000313" key="6">
    <source>
        <dbReference type="EMBL" id="MBB3120471.1"/>
    </source>
</evidence>
<gene>
    <name evidence="6" type="ORF">FHS03_003538</name>
</gene>
<reference evidence="6 7" key="1">
    <citation type="submission" date="2020-08" db="EMBL/GenBank/DDBJ databases">
        <title>Genomic Encyclopedia of Type Strains, Phase III (KMG-III): the genomes of soil and plant-associated and newly described type strains.</title>
        <authorList>
            <person name="Whitman W."/>
        </authorList>
    </citation>
    <scope>NUCLEOTIDE SEQUENCE [LARGE SCALE GENOMIC DNA]</scope>
    <source>
        <strain evidence="6 7">CECT 8897</strain>
    </source>
</reference>
<dbReference type="PROSITE" id="PS50072">
    <property type="entry name" value="CSA_PPIASE_2"/>
    <property type="match status" value="1"/>
</dbReference>
<keyword evidence="3 6" id="KW-0413">Isomerase</keyword>
<dbReference type="PANTHER" id="PTHR43246">
    <property type="entry name" value="PEPTIDYL-PROLYL CIS-TRANS ISOMERASE CYP38, CHLOROPLASTIC"/>
    <property type="match status" value="1"/>
</dbReference>
<evidence type="ECO:0000256" key="1">
    <source>
        <dbReference type="ARBA" id="ARBA00013194"/>
    </source>
</evidence>
<comment type="caution">
    <text evidence="6">The sequence shown here is derived from an EMBL/GenBank/DDBJ whole genome shotgun (WGS) entry which is preliminary data.</text>
</comment>
<feature type="domain" description="PPIase cyclophilin-type" evidence="5">
    <location>
        <begin position="66"/>
        <end position="253"/>
    </location>
</feature>
<organism evidence="6 7">
    <name type="scientific">Pseudoduganella violacea</name>
    <dbReference type="NCBI Taxonomy" id="1715466"/>
    <lineage>
        <taxon>Bacteria</taxon>
        <taxon>Pseudomonadati</taxon>
        <taxon>Pseudomonadota</taxon>
        <taxon>Betaproteobacteria</taxon>
        <taxon>Burkholderiales</taxon>
        <taxon>Oxalobacteraceae</taxon>
        <taxon>Telluria group</taxon>
        <taxon>Pseudoduganella</taxon>
    </lineage>
</organism>
<accession>A0A7W5FV75</accession>
<proteinExistence type="predicted"/>
<evidence type="ECO:0000259" key="5">
    <source>
        <dbReference type="PROSITE" id="PS50072"/>
    </source>
</evidence>
<dbReference type="Pfam" id="PF00160">
    <property type="entry name" value="Pro_isomerase"/>
    <property type="match status" value="1"/>
</dbReference>
<dbReference type="Proteomes" id="UP000541535">
    <property type="component" value="Unassembled WGS sequence"/>
</dbReference>
<dbReference type="InterPro" id="IPR029000">
    <property type="entry name" value="Cyclophilin-like_dom_sf"/>
</dbReference>